<feature type="transmembrane region" description="Helical" evidence="1">
    <location>
        <begin position="12"/>
        <end position="32"/>
    </location>
</feature>
<keyword evidence="1" id="KW-1133">Transmembrane helix</keyword>
<keyword evidence="1" id="KW-0472">Membrane</keyword>
<accession>A0A1F7XJN1</accession>
<dbReference type="Proteomes" id="UP000177382">
    <property type="component" value="Unassembled WGS sequence"/>
</dbReference>
<dbReference type="STRING" id="1802485.A2V97_01305"/>
<name>A0A1F7XJN1_9BACT</name>
<gene>
    <name evidence="2" type="ORF">A2V97_01305</name>
</gene>
<dbReference type="EMBL" id="MGFX01000006">
    <property type="protein sequence ID" value="OGM15254.1"/>
    <property type="molecule type" value="Genomic_DNA"/>
</dbReference>
<sequence length="223" mass="25265">MEAGEIVTKRIFLLFLVVAVLALALVAGLYVGKRTTNKVPDSSEEKNEPVQTWGEVEILPGGRDFVDLEFFQLFRSSSVLSSLTHDADIPQVTEMVWQFDLDGKDYSFRTLGVPCEFQRVNDGNYSKLGAGLDKLTTGKTYRLMFAGLESPLKRSMLDKLDKYNDLLPGCREVWGSLRADSQDPERLRRFFTSGQIEGFEIDENGVLDLRKIITLIEWRSLND</sequence>
<keyword evidence="1" id="KW-0812">Transmembrane</keyword>
<protein>
    <submittedName>
        <fullName evidence="2">Uncharacterized protein</fullName>
    </submittedName>
</protein>
<dbReference type="AlphaFoldDB" id="A0A1F7XJN1"/>
<evidence type="ECO:0000256" key="1">
    <source>
        <dbReference type="SAM" id="Phobius"/>
    </source>
</evidence>
<proteinExistence type="predicted"/>
<organism evidence="2 3">
    <name type="scientific">Candidatus Woesebacteria bacterium RBG_16_42_24</name>
    <dbReference type="NCBI Taxonomy" id="1802485"/>
    <lineage>
        <taxon>Bacteria</taxon>
        <taxon>Candidatus Woeseibacteriota</taxon>
    </lineage>
</organism>
<evidence type="ECO:0000313" key="3">
    <source>
        <dbReference type="Proteomes" id="UP000177382"/>
    </source>
</evidence>
<reference evidence="2 3" key="1">
    <citation type="journal article" date="2016" name="Nat. Commun.">
        <title>Thousands of microbial genomes shed light on interconnected biogeochemical processes in an aquifer system.</title>
        <authorList>
            <person name="Anantharaman K."/>
            <person name="Brown C.T."/>
            <person name="Hug L.A."/>
            <person name="Sharon I."/>
            <person name="Castelle C.J."/>
            <person name="Probst A.J."/>
            <person name="Thomas B.C."/>
            <person name="Singh A."/>
            <person name="Wilkins M.J."/>
            <person name="Karaoz U."/>
            <person name="Brodie E.L."/>
            <person name="Williams K.H."/>
            <person name="Hubbard S.S."/>
            <person name="Banfield J.F."/>
        </authorList>
    </citation>
    <scope>NUCLEOTIDE SEQUENCE [LARGE SCALE GENOMIC DNA]</scope>
</reference>
<evidence type="ECO:0000313" key="2">
    <source>
        <dbReference type="EMBL" id="OGM15254.1"/>
    </source>
</evidence>
<comment type="caution">
    <text evidence="2">The sequence shown here is derived from an EMBL/GenBank/DDBJ whole genome shotgun (WGS) entry which is preliminary data.</text>
</comment>